<name>S3V2E4_9LEPT</name>
<evidence type="ECO:0000313" key="2">
    <source>
        <dbReference type="EMBL" id="EPG75578.1"/>
    </source>
</evidence>
<dbReference type="EMBL" id="AKWZ02000003">
    <property type="protein sequence ID" value="EPG75578.1"/>
    <property type="molecule type" value="Genomic_DNA"/>
</dbReference>
<keyword evidence="1" id="KW-0472">Membrane</keyword>
<organism evidence="2 3">
    <name type="scientific">Leptospira fainei serovar Hurstbridge str. BUT 6</name>
    <dbReference type="NCBI Taxonomy" id="1193011"/>
    <lineage>
        <taxon>Bacteria</taxon>
        <taxon>Pseudomonadati</taxon>
        <taxon>Spirochaetota</taxon>
        <taxon>Spirochaetia</taxon>
        <taxon>Leptospirales</taxon>
        <taxon>Leptospiraceae</taxon>
        <taxon>Leptospira</taxon>
    </lineage>
</organism>
<dbReference type="Proteomes" id="UP000014540">
    <property type="component" value="Unassembled WGS sequence"/>
</dbReference>
<accession>S3V2E4</accession>
<keyword evidence="1" id="KW-1133">Transmembrane helix</keyword>
<reference evidence="2" key="1">
    <citation type="submission" date="2013-04" db="EMBL/GenBank/DDBJ databases">
        <authorList>
            <person name="Harkins D.M."/>
            <person name="Durkin A.S."/>
            <person name="Selengut J.D."/>
            <person name="Sanka R."/>
            <person name="DePew J."/>
            <person name="Purushe J."/>
            <person name="Ahmed A."/>
            <person name="van der Linden H."/>
            <person name="Goris M.G.A."/>
            <person name="Hartskeerl R.A."/>
            <person name="Vinetz J.M."/>
            <person name="Sutton G.G."/>
            <person name="Nelson W.C."/>
            <person name="Fouts D.E."/>
        </authorList>
    </citation>
    <scope>NUCLEOTIDE SEQUENCE [LARGE SCALE GENOMIC DNA]</scope>
    <source>
        <strain evidence="2">BUT 6</strain>
    </source>
</reference>
<evidence type="ECO:0000313" key="3">
    <source>
        <dbReference type="Proteomes" id="UP000014540"/>
    </source>
</evidence>
<proteinExistence type="predicted"/>
<feature type="transmembrane region" description="Helical" evidence="1">
    <location>
        <begin position="21"/>
        <end position="41"/>
    </location>
</feature>
<comment type="caution">
    <text evidence="2">The sequence shown here is derived from an EMBL/GenBank/DDBJ whole genome shotgun (WGS) entry which is preliminary data.</text>
</comment>
<gene>
    <name evidence="2" type="ORF">LEP1GSC058_2151</name>
</gene>
<sequence>MKTVEEHGAEIVGGPALQKKIFPNLSLLFLPMIAALIGGGGCSSRPAIVAEPVIEQTVLRSGPICISSWFCSSGRSGSLNFKGILNNRTGEKPLFLEYYVSSFEESFPLGVSIKLDQTWHNLRKVSTEYGETLRLVSLLPIEVADKIQSAKEIEFSFSSRENTTTRSLSAGDAEAFKNFLKETRAKLDAQAKLTITNY</sequence>
<keyword evidence="1" id="KW-0812">Transmembrane</keyword>
<evidence type="ECO:0000256" key="1">
    <source>
        <dbReference type="SAM" id="Phobius"/>
    </source>
</evidence>
<keyword evidence="3" id="KW-1185">Reference proteome</keyword>
<dbReference type="AlphaFoldDB" id="S3V2E4"/>
<protein>
    <submittedName>
        <fullName evidence="2">Uncharacterized protein</fullName>
    </submittedName>
</protein>